<name>A0A382R400_9ZZZZ</name>
<feature type="non-terminal residue" evidence="1">
    <location>
        <position position="325"/>
    </location>
</feature>
<proteinExistence type="predicted"/>
<organism evidence="1">
    <name type="scientific">marine metagenome</name>
    <dbReference type="NCBI Taxonomy" id="408172"/>
    <lineage>
        <taxon>unclassified sequences</taxon>
        <taxon>metagenomes</taxon>
        <taxon>ecological metagenomes</taxon>
    </lineage>
</organism>
<accession>A0A382R400</accession>
<sequence length="325" mass="36736">SGQGKYSYPYILYRTSQSAATDWYSEQLLSASAYDRANKNRLKGHLPMFVQDDDENNVFLKFVDMIGHYFDDIWVFIKAMTDVHDKRDKLTEGIAKDLLKPVAQSLGWSVHDGKDLISLPRYMFGMEQTGSEKPWEYSGTPERDISREIWSRIINNMPYFLKTKGTSRAIKGLISCYGIPSSILRVLEYGGPKLPGQPADFMITRKFTKALKFFGASNNTYVQNDTWEAVTLGDAPTDRHPDTVEFRFRAVTGSNQVLVRRGNDWAIRLKDNGSVDNRGHVSFMLSGSRGYLETSSSNFPVYDGEFWSVMLTRTLSGSGAFLAGD</sequence>
<dbReference type="AlphaFoldDB" id="A0A382R400"/>
<evidence type="ECO:0000313" key="1">
    <source>
        <dbReference type="EMBL" id="SVC91882.1"/>
    </source>
</evidence>
<dbReference type="EMBL" id="UINC01118627">
    <property type="protein sequence ID" value="SVC91882.1"/>
    <property type="molecule type" value="Genomic_DNA"/>
</dbReference>
<protein>
    <submittedName>
        <fullName evidence="1">Uncharacterized protein</fullName>
    </submittedName>
</protein>
<gene>
    <name evidence="1" type="ORF">METZ01_LOCUS344736</name>
</gene>
<reference evidence="1" key="1">
    <citation type="submission" date="2018-05" db="EMBL/GenBank/DDBJ databases">
        <authorList>
            <person name="Lanie J.A."/>
            <person name="Ng W.-L."/>
            <person name="Kazmierczak K.M."/>
            <person name="Andrzejewski T.M."/>
            <person name="Davidsen T.M."/>
            <person name="Wayne K.J."/>
            <person name="Tettelin H."/>
            <person name="Glass J.I."/>
            <person name="Rusch D."/>
            <person name="Podicherti R."/>
            <person name="Tsui H.-C.T."/>
            <person name="Winkler M.E."/>
        </authorList>
    </citation>
    <scope>NUCLEOTIDE SEQUENCE</scope>
</reference>
<feature type="non-terminal residue" evidence="1">
    <location>
        <position position="1"/>
    </location>
</feature>